<evidence type="ECO:0000256" key="1">
    <source>
        <dbReference type="SAM" id="SignalP"/>
    </source>
</evidence>
<dbReference type="Proteomes" id="UP000274593">
    <property type="component" value="Chromosome"/>
</dbReference>
<organism evidence="3 4">
    <name type="scientific">Tenacibaculum singaporense</name>
    <dbReference type="NCBI Taxonomy" id="2358479"/>
    <lineage>
        <taxon>Bacteria</taxon>
        <taxon>Pseudomonadati</taxon>
        <taxon>Bacteroidota</taxon>
        <taxon>Flavobacteriia</taxon>
        <taxon>Flavobacteriales</taxon>
        <taxon>Flavobacteriaceae</taxon>
        <taxon>Tenacibaculum</taxon>
    </lineage>
</organism>
<feature type="signal peptide" evidence="1">
    <location>
        <begin position="1"/>
        <end position="22"/>
    </location>
</feature>
<evidence type="ECO:0000259" key="2">
    <source>
        <dbReference type="Pfam" id="PF15648"/>
    </source>
</evidence>
<evidence type="ECO:0000313" key="3">
    <source>
        <dbReference type="EMBL" id="AZJ36642.1"/>
    </source>
</evidence>
<accession>A0A3S8RA35</accession>
<feature type="chain" id="PRO_5019428983" description="Tox-REase-5 domain-containing protein" evidence="1">
    <location>
        <begin position="23"/>
        <end position="778"/>
    </location>
</feature>
<proteinExistence type="predicted"/>
<dbReference type="AlphaFoldDB" id="A0A3S8RA35"/>
<name>A0A3S8RA35_9FLAO</name>
<dbReference type="RefSeq" id="WP_125068563.1">
    <property type="nucleotide sequence ID" value="NZ_CP032548.1"/>
</dbReference>
<reference evidence="3 4" key="1">
    <citation type="submission" date="2018-09" db="EMBL/GenBank/DDBJ databases">
        <title>Insights into the microbiota of Asian seabass (Lates calcarifer) with tenacibaculosis symptoms and description of sp. nov. Tenacibaculum singaporense.</title>
        <authorList>
            <person name="Miyake S."/>
            <person name="Soh M."/>
            <person name="Azman M.N."/>
            <person name="Ngoh S.Y."/>
            <person name="Orban L."/>
        </authorList>
    </citation>
    <scope>NUCLEOTIDE SEQUENCE [LARGE SCALE GENOMIC DNA]</scope>
    <source>
        <strain evidence="3 4">DSM 106434</strain>
    </source>
</reference>
<evidence type="ECO:0000313" key="4">
    <source>
        <dbReference type="Proteomes" id="UP000274593"/>
    </source>
</evidence>
<feature type="domain" description="Tox-REase-5" evidence="2">
    <location>
        <begin position="675"/>
        <end position="752"/>
    </location>
</feature>
<dbReference type="EMBL" id="CP032548">
    <property type="protein sequence ID" value="AZJ36642.1"/>
    <property type="molecule type" value="Genomic_DNA"/>
</dbReference>
<gene>
    <name evidence="3" type="ORF">D6T69_14315</name>
</gene>
<protein>
    <recommendedName>
        <fullName evidence="2">Tox-REase-5 domain-containing protein</fullName>
    </recommendedName>
</protein>
<keyword evidence="4" id="KW-1185">Reference proteome</keyword>
<keyword evidence="1" id="KW-0732">Signal</keyword>
<dbReference type="KEGG" id="tsig:D6T69_14315"/>
<dbReference type="InterPro" id="IPR028904">
    <property type="entry name" value="Tox-REase-5_dom"/>
</dbReference>
<sequence>MKKNILHIILMVLVFASSVISAQVTQRIMPGDEFLEDGPVIIGNPQPKAECTEFRCEGYENISFRKYDIEHTLRMENLIHSIQSKGISDWLFIQEKLVKTELDRITFTNTTSKYGDYYKVARDIYFERLERGITTNNVNYYNRSYGSSINSKKVMGTAIMKDVKGLTLRHQEIKNGNIYNSKYGLYKYNGQPLSNYKSLSEVANLLKNELSKYYSNDVAMNDNQRIKNRLNQMIKDMSPSSVSSDILLKKKNFFVDLLRSKESHFKSFSTWNELNLMQKYINKVYKGSNSGTVWPKDFGTKTFVLNHAKANKLGELTVFHPDYWKVILKNKYGNSFFKQPQAKADHLKLKEAEINRLMALTPINNNLAVDYIVEDINITNQNQLTWLNSISEEEANRIKGILQMAKASWGSDLDLGSIYRQKKQIEIQRIKNAGLVVQMVKDLGITNTTQKSWLYNNIPEATEIRLFVDANKTNGIVSAEANNFVEQAIKLDIILDSNLEVKTTGKYPDEISGCCPGDCCPDPNIYNNDPIIQEYGIKPVQAAVDATFNALAIISGVVGSKEWVGKRARRIMKELGIAVPNDISNEQLAELFQIRKKDGLIIVEYREGILKSMLSLGLDSLDILSFISPSKGGGAFLAVKGGGIIAKTKLTEYLRVLAKGQWKTVSESMSDAAKSYQELISGRKWNESFVLNSVKFDGLRNGILSDAKSGMLNFVNSDGTFKSFFTGKDAIVSQARRQRAAAGDLPIEWHFEHDNVRLAFEKLLKPLGLNIKFIHTPR</sequence>
<dbReference type="Pfam" id="PF15648">
    <property type="entry name" value="Tox-REase-5"/>
    <property type="match status" value="1"/>
</dbReference>